<reference evidence="2" key="2">
    <citation type="submission" date="2023-06" db="EMBL/GenBank/DDBJ databases">
        <authorList>
            <consortium name="Lawrence Berkeley National Laboratory"/>
            <person name="Haridas S."/>
            <person name="Hensen N."/>
            <person name="Bonometti L."/>
            <person name="Westerberg I."/>
            <person name="Brannstrom I.O."/>
            <person name="Guillou S."/>
            <person name="Cros-Aarteil S."/>
            <person name="Calhoun S."/>
            <person name="Kuo A."/>
            <person name="Mondo S."/>
            <person name="Pangilinan J."/>
            <person name="Riley R."/>
            <person name="Labutti K."/>
            <person name="Andreopoulos B."/>
            <person name="Lipzen A."/>
            <person name="Chen C."/>
            <person name="Yanf M."/>
            <person name="Daum C."/>
            <person name="Ng V."/>
            <person name="Clum A."/>
            <person name="Steindorff A."/>
            <person name="Ohm R."/>
            <person name="Martin F."/>
            <person name="Silar P."/>
            <person name="Natvig D."/>
            <person name="Lalanne C."/>
            <person name="Gautier V."/>
            <person name="Ament-Velasquez S.L."/>
            <person name="Kruys A."/>
            <person name="Hutchinson M.I."/>
            <person name="Powell A.J."/>
            <person name="Barry K."/>
            <person name="Miller A.N."/>
            <person name="Grigoriev I.V."/>
            <person name="Debuchy R."/>
            <person name="Gladieux P."/>
            <person name="Thoren M.H."/>
            <person name="Johannesson H."/>
        </authorList>
    </citation>
    <scope>NUCLEOTIDE SEQUENCE</scope>
    <source>
        <strain evidence="2">CBS 560.94</strain>
    </source>
</reference>
<evidence type="ECO:0000313" key="2">
    <source>
        <dbReference type="EMBL" id="KAK3345713.1"/>
    </source>
</evidence>
<evidence type="ECO:0000256" key="1">
    <source>
        <dbReference type="SAM" id="MobiDB-lite"/>
    </source>
</evidence>
<accession>A0AAE0MSK0</accession>
<proteinExistence type="predicted"/>
<comment type="caution">
    <text evidence="2">The sequence shown here is derived from an EMBL/GenBank/DDBJ whole genome shotgun (WGS) entry which is preliminary data.</text>
</comment>
<protein>
    <submittedName>
        <fullName evidence="2">Uncharacterized protein</fullName>
    </submittedName>
</protein>
<dbReference type="AlphaFoldDB" id="A0AAE0MSK0"/>
<dbReference type="RefSeq" id="XP_062682326.1">
    <property type="nucleotide sequence ID" value="XM_062826906.1"/>
</dbReference>
<keyword evidence="3" id="KW-1185">Reference proteome</keyword>
<sequence>MDRDLDTILSQIRKGSSSVDKISATGSSGNTIKRDERRKKAIYGLTRKWNYPGSSTTAGRNHDEVDRSDKTKTSHAKGMTPIERFQAERFGDGPWNNAKDVYMPKK</sequence>
<feature type="compositionally biased region" description="Basic and acidic residues" evidence="1">
    <location>
        <begin position="60"/>
        <end position="72"/>
    </location>
</feature>
<organism evidence="2 3">
    <name type="scientific">Neurospora tetraspora</name>
    <dbReference type="NCBI Taxonomy" id="94610"/>
    <lineage>
        <taxon>Eukaryota</taxon>
        <taxon>Fungi</taxon>
        <taxon>Dikarya</taxon>
        <taxon>Ascomycota</taxon>
        <taxon>Pezizomycotina</taxon>
        <taxon>Sordariomycetes</taxon>
        <taxon>Sordariomycetidae</taxon>
        <taxon>Sordariales</taxon>
        <taxon>Sordariaceae</taxon>
        <taxon>Neurospora</taxon>
    </lineage>
</organism>
<dbReference type="EMBL" id="JAUEPP010000004">
    <property type="protein sequence ID" value="KAK3345713.1"/>
    <property type="molecule type" value="Genomic_DNA"/>
</dbReference>
<evidence type="ECO:0000313" key="3">
    <source>
        <dbReference type="Proteomes" id="UP001278500"/>
    </source>
</evidence>
<reference evidence="2" key="1">
    <citation type="journal article" date="2023" name="Mol. Phylogenet. Evol.">
        <title>Genome-scale phylogeny and comparative genomics of the fungal order Sordariales.</title>
        <authorList>
            <person name="Hensen N."/>
            <person name="Bonometti L."/>
            <person name="Westerberg I."/>
            <person name="Brannstrom I.O."/>
            <person name="Guillou S."/>
            <person name="Cros-Aarteil S."/>
            <person name="Calhoun S."/>
            <person name="Haridas S."/>
            <person name="Kuo A."/>
            <person name="Mondo S."/>
            <person name="Pangilinan J."/>
            <person name="Riley R."/>
            <person name="LaButti K."/>
            <person name="Andreopoulos B."/>
            <person name="Lipzen A."/>
            <person name="Chen C."/>
            <person name="Yan M."/>
            <person name="Daum C."/>
            <person name="Ng V."/>
            <person name="Clum A."/>
            <person name="Steindorff A."/>
            <person name="Ohm R.A."/>
            <person name="Martin F."/>
            <person name="Silar P."/>
            <person name="Natvig D.O."/>
            <person name="Lalanne C."/>
            <person name="Gautier V."/>
            <person name="Ament-Velasquez S.L."/>
            <person name="Kruys A."/>
            <person name="Hutchinson M.I."/>
            <person name="Powell A.J."/>
            <person name="Barry K."/>
            <person name="Miller A.N."/>
            <person name="Grigoriev I.V."/>
            <person name="Debuchy R."/>
            <person name="Gladieux P."/>
            <person name="Hiltunen Thoren M."/>
            <person name="Johannesson H."/>
        </authorList>
    </citation>
    <scope>NUCLEOTIDE SEQUENCE</scope>
    <source>
        <strain evidence="2">CBS 560.94</strain>
    </source>
</reference>
<gene>
    <name evidence="2" type="ORF">B0H65DRAFT_467441</name>
</gene>
<dbReference type="GeneID" id="87864060"/>
<dbReference type="Proteomes" id="UP001278500">
    <property type="component" value="Unassembled WGS sequence"/>
</dbReference>
<feature type="region of interest" description="Disordered" evidence="1">
    <location>
        <begin position="51"/>
        <end position="82"/>
    </location>
</feature>
<name>A0AAE0MSK0_9PEZI</name>